<dbReference type="NCBIfam" id="NF006579">
    <property type="entry name" value="PRK09104.1"/>
    <property type="match status" value="1"/>
</dbReference>
<keyword evidence="1" id="KW-0645">Protease</keyword>
<evidence type="ECO:0000256" key="2">
    <source>
        <dbReference type="ARBA" id="ARBA00022723"/>
    </source>
</evidence>
<dbReference type="Pfam" id="PF07687">
    <property type="entry name" value="M20_dimer"/>
    <property type="match status" value="1"/>
</dbReference>
<dbReference type="Pfam" id="PF01546">
    <property type="entry name" value="Peptidase_M20"/>
    <property type="match status" value="1"/>
</dbReference>
<dbReference type="AlphaFoldDB" id="A0A0P6X5P0"/>
<organism evidence="5 6">
    <name type="scientific">Leptolinea tardivitalis</name>
    <dbReference type="NCBI Taxonomy" id="229920"/>
    <lineage>
        <taxon>Bacteria</taxon>
        <taxon>Bacillati</taxon>
        <taxon>Chloroflexota</taxon>
        <taxon>Anaerolineae</taxon>
        <taxon>Anaerolineales</taxon>
        <taxon>Anaerolineaceae</taxon>
        <taxon>Leptolinea</taxon>
    </lineage>
</organism>
<evidence type="ECO:0000313" key="6">
    <source>
        <dbReference type="Proteomes" id="UP000050430"/>
    </source>
</evidence>
<proteinExistence type="predicted"/>
<feature type="domain" description="Peptidase M20 dimerisation" evidence="4">
    <location>
        <begin position="196"/>
        <end position="355"/>
    </location>
</feature>
<keyword evidence="3" id="KW-0378">Hydrolase</keyword>
<dbReference type="InterPro" id="IPR011650">
    <property type="entry name" value="Peptidase_M20_dimer"/>
</dbReference>
<dbReference type="Proteomes" id="UP000050430">
    <property type="component" value="Unassembled WGS sequence"/>
</dbReference>
<evidence type="ECO:0000256" key="3">
    <source>
        <dbReference type="ARBA" id="ARBA00022801"/>
    </source>
</evidence>
<dbReference type="OrthoDB" id="9761532at2"/>
<dbReference type="STRING" id="229920.ADM99_00970"/>
<sequence length="458" mass="50390">MTTRANAIEYAKKNKVRFEKNLIDLVKIPSVSTDPEYKDAMLQTAEKLVEHLKTIGFKEAGVYPTEGHPVVVGQSRPSKNGLPVLLIYGHYDVQPPDPLELWETKPFEPTMKGDRLFGRGASDMKGQIIASLSAIESVLNQGEIPLNIKVIFEGEEEIGSPNLARFIKDNKELLACNYILNPDAGLVSAELPAITYGLRGLAYFELRVYGPNKDLHSGGFGGAIHNPAQALCEIIAKMHDEQGKITLPGFYDKVITLTSNERAEIARLPINDQYYQEAAGVPELWGEEGYTAVERIGIRPTLEVNGLLSGFTGPGSKTVLPAYAMAKISTRLVPDQDPEDVYAQLMEFLRQNMPKTVRWEVTKMSGGLPSLTNPNLPEAIAMAKALETVWGIPPVLKREGGSVPVTADMKEILGVDSVLTGFGMPEDAIHSPNESQHMPTFHRGIESIIHFLYNLTEK</sequence>
<comment type="caution">
    <text evidence="5">The sequence shown here is derived from an EMBL/GenBank/DDBJ whole genome shotgun (WGS) entry which is preliminary data.</text>
</comment>
<name>A0A0P6X5P0_9CHLR</name>
<evidence type="ECO:0000259" key="4">
    <source>
        <dbReference type="Pfam" id="PF07687"/>
    </source>
</evidence>
<evidence type="ECO:0000256" key="1">
    <source>
        <dbReference type="ARBA" id="ARBA00022670"/>
    </source>
</evidence>
<dbReference type="PANTHER" id="PTHR43270">
    <property type="entry name" value="BETA-ALA-HIS DIPEPTIDASE"/>
    <property type="match status" value="1"/>
</dbReference>
<dbReference type="PATRIC" id="fig|229920.5.peg.3009"/>
<dbReference type="EMBL" id="LGCK01000002">
    <property type="protein sequence ID" value="KPL74695.1"/>
    <property type="molecule type" value="Genomic_DNA"/>
</dbReference>
<dbReference type="InterPro" id="IPR051458">
    <property type="entry name" value="Cyt/Met_Dipeptidase"/>
</dbReference>
<dbReference type="GO" id="GO:0006508">
    <property type="term" value="P:proteolysis"/>
    <property type="evidence" value="ECO:0007669"/>
    <property type="project" value="UniProtKB-KW"/>
</dbReference>
<keyword evidence="2" id="KW-0479">Metal-binding</keyword>
<gene>
    <name evidence="5" type="ORF">ADM99_00970</name>
</gene>
<dbReference type="Gene3D" id="3.40.630.10">
    <property type="entry name" value="Zn peptidases"/>
    <property type="match status" value="1"/>
</dbReference>
<dbReference type="NCBIfam" id="NF005914">
    <property type="entry name" value="PRK07907.1"/>
    <property type="match status" value="1"/>
</dbReference>
<keyword evidence="6" id="KW-1185">Reference proteome</keyword>
<dbReference type="InterPro" id="IPR002933">
    <property type="entry name" value="Peptidase_M20"/>
</dbReference>
<protein>
    <recommendedName>
        <fullName evidence="4">Peptidase M20 dimerisation domain-containing protein</fullName>
    </recommendedName>
</protein>
<reference evidence="5 6" key="1">
    <citation type="submission" date="2015-07" db="EMBL/GenBank/DDBJ databases">
        <title>Genome sequence of Leptolinea tardivitalis DSM 16556.</title>
        <authorList>
            <person name="Hemp J."/>
            <person name="Ward L.M."/>
            <person name="Pace L.A."/>
            <person name="Fischer W.W."/>
        </authorList>
    </citation>
    <scope>NUCLEOTIDE SEQUENCE [LARGE SCALE GENOMIC DNA]</scope>
    <source>
        <strain evidence="5 6">YMTK-2</strain>
    </source>
</reference>
<dbReference type="GO" id="GO:0046872">
    <property type="term" value="F:metal ion binding"/>
    <property type="evidence" value="ECO:0007669"/>
    <property type="project" value="UniProtKB-KW"/>
</dbReference>
<dbReference type="PANTHER" id="PTHR43270:SF12">
    <property type="entry name" value="SUCCINYL-DIAMINOPIMELATE DESUCCINYLASE"/>
    <property type="match status" value="1"/>
</dbReference>
<dbReference type="RefSeq" id="WP_062423305.1">
    <property type="nucleotide sequence ID" value="NZ_BBYA01000014.1"/>
</dbReference>
<evidence type="ECO:0000313" key="5">
    <source>
        <dbReference type="EMBL" id="KPL74695.1"/>
    </source>
</evidence>
<dbReference type="GO" id="GO:0008233">
    <property type="term" value="F:peptidase activity"/>
    <property type="evidence" value="ECO:0007669"/>
    <property type="project" value="UniProtKB-KW"/>
</dbReference>
<dbReference type="NCBIfam" id="NF006053">
    <property type="entry name" value="PRK08201.1"/>
    <property type="match status" value="1"/>
</dbReference>
<accession>A0A0P6X5P0</accession>
<dbReference type="SUPFAM" id="SSF53187">
    <property type="entry name" value="Zn-dependent exopeptidases"/>
    <property type="match status" value="1"/>
</dbReference>
<dbReference type="Gene3D" id="3.30.70.360">
    <property type="match status" value="1"/>
</dbReference>